<protein>
    <submittedName>
        <fullName evidence="1">Uncharacterized protein</fullName>
    </submittedName>
</protein>
<organism evidence="1 2">
    <name type="scientific">Nocardioides eburneus</name>
    <dbReference type="NCBI Taxonomy" id="3231482"/>
    <lineage>
        <taxon>Bacteria</taxon>
        <taxon>Bacillati</taxon>
        <taxon>Actinomycetota</taxon>
        <taxon>Actinomycetes</taxon>
        <taxon>Propionibacteriales</taxon>
        <taxon>Nocardioidaceae</taxon>
        <taxon>Nocardioides</taxon>
    </lineage>
</organism>
<reference evidence="1 2" key="1">
    <citation type="submission" date="2024-07" db="EMBL/GenBank/DDBJ databases">
        <authorList>
            <person name="Lee S."/>
            <person name="Kang M."/>
        </authorList>
    </citation>
    <scope>NUCLEOTIDE SEQUENCE [LARGE SCALE GENOMIC DNA]</scope>
    <source>
        <strain evidence="1 2">DS6</strain>
    </source>
</reference>
<sequence>MDGVPYQRPEESMSAVDIYIKNVIATLDLAKKYLPVEELLEAERLVDHGEPAEGMCSIAWAISNVGVMVPRELIDRVRAYSSELVEEEFMPPDLDSFAAD</sequence>
<dbReference type="Proteomes" id="UP001556631">
    <property type="component" value="Unassembled WGS sequence"/>
</dbReference>
<name>A0ABV3SVB8_9ACTN</name>
<dbReference type="EMBL" id="JBFPJR010000005">
    <property type="protein sequence ID" value="MEX0426882.1"/>
    <property type="molecule type" value="Genomic_DNA"/>
</dbReference>
<evidence type="ECO:0000313" key="2">
    <source>
        <dbReference type="Proteomes" id="UP001556631"/>
    </source>
</evidence>
<gene>
    <name evidence="1" type="ORF">AB3X52_04550</name>
</gene>
<evidence type="ECO:0000313" key="1">
    <source>
        <dbReference type="EMBL" id="MEX0426882.1"/>
    </source>
</evidence>
<accession>A0ABV3SVB8</accession>
<proteinExistence type="predicted"/>
<keyword evidence="2" id="KW-1185">Reference proteome</keyword>
<comment type="caution">
    <text evidence="1">The sequence shown here is derived from an EMBL/GenBank/DDBJ whole genome shotgun (WGS) entry which is preliminary data.</text>
</comment>